<evidence type="ECO:0000313" key="14">
    <source>
        <dbReference type="Ensembl" id="ENSJJAP00000010470.1"/>
    </source>
</evidence>
<dbReference type="Proteomes" id="UP000694385">
    <property type="component" value="Unassembled WGS sequence"/>
</dbReference>
<dbReference type="PANTHER" id="PTHR48018">
    <property type="entry name" value="OLFACTORY RECEPTOR"/>
    <property type="match status" value="1"/>
</dbReference>
<organism evidence="14 15">
    <name type="scientific">Jaculus jaculus</name>
    <name type="common">Lesser Egyptian jerboa</name>
    <dbReference type="NCBI Taxonomy" id="51337"/>
    <lineage>
        <taxon>Eukaryota</taxon>
        <taxon>Metazoa</taxon>
        <taxon>Chordata</taxon>
        <taxon>Craniata</taxon>
        <taxon>Vertebrata</taxon>
        <taxon>Euteleostomi</taxon>
        <taxon>Mammalia</taxon>
        <taxon>Eutheria</taxon>
        <taxon>Euarchontoglires</taxon>
        <taxon>Glires</taxon>
        <taxon>Rodentia</taxon>
        <taxon>Myomorpha</taxon>
        <taxon>Dipodoidea</taxon>
        <taxon>Dipodidae</taxon>
        <taxon>Dipodinae</taxon>
        <taxon>Jaculus</taxon>
    </lineage>
</organism>
<evidence type="ECO:0000256" key="8">
    <source>
        <dbReference type="ARBA" id="ARBA00023040"/>
    </source>
</evidence>
<keyword evidence="4" id="KW-0716">Sensory transduction</keyword>
<evidence type="ECO:0000256" key="9">
    <source>
        <dbReference type="ARBA" id="ARBA00023136"/>
    </source>
</evidence>
<reference evidence="14" key="2">
    <citation type="submission" date="2025-09" db="UniProtKB">
        <authorList>
            <consortium name="Ensembl"/>
        </authorList>
    </citation>
    <scope>IDENTIFICATION</scope>
</reference>
<evidence type="ECO:0000256" key="12">
    <source>
        <dbReference type="SAM" id="Phobius"/>
    </source>
</evidence>
<evidence type="ECO:0000259" key="13">
    <source>
        <dbReference type="PROSITE" id="PS50262"/>
    </source>
</evidence>
<keyword evidence="9 12" id="KW-0472">Membrane</keyword>
<dbReference type="InterPro" id="IPR000725">
    <property type="entry name" value="Olfact_rcpt"/>
</dbReference>
<evidence type="ECO:0000256" key="6">
    <source>
        <dbReference type="ARBA" id="ARBA00022725"/>
    </source>
</evidence>
<keyword evidence="5 12" id="KW-0812">Transmembrane</keyword>
<accession>A0A8C5KGE3</accession>
<evidence type="ECO:0000256" key="11">
    <source>
        <dbReference type="ARBA" id="ARBA00023224"/>
    </source>
</evidence>
<keyword evidence="8" id="KW-0297">G-protein coupled receptor</keyword>
<evidence type="ECO:0000256" key="4">
    <source>
        <dbReference type="ARBA" id="ARBA00022606"/>
    </source>
</evidence>
<name>A0A8C5KGE3_JACJA</name>
<dbReference type="Pfam" id="PF13853">
    <property type="entry name" value="7tm_4"/>
    <property type="match status" value="1"/>
</dbReference>
<dbReference type="GO" id="GO:0004930">
    <property type="term" value="F:G protein-coupled receptor activity"/>
    <property type="evidence" value="ECO:0007669"/>
    <property type="project" value="UniProtKB-KW"/>
</dbReference>
<comment type="subcellular location">
    <subcellularLocation>
        <location evidence="2">Cell membrane</location>
    </subcellularLocation>
    <subcellularLocation>
        <location evidence="1">Membrane</location>
        <topology evidence="1">Multi-pass membrane protein</topology>
    </subcellularLocation>
</comment>
<keyword evidence="11" id="KW-0807">Transducer</keyword>
<dbReference type="GO" id="GO:0004984">
    <property type="term" value="F:olfactory receptor activity"/>
    <property type="evidence" value="ECO:0007669"/>
    <property type="project" value="InterPro"/>
</dbReference>
<keyword evidence="10" id="KW-0675">Receptor</keyword>
<dbReference type="Gene3D" id="1.20.1070.10">
    <property type="entry name" value="Rhodopsin 7-helix transmembrane proteins"/>
    <property type="match status" value="1"/>
</dbReference>
<dbReference type="PROSITE" id="PS50262">
    <property type="entry name" value="G_PROTEIN_RECEP_F1_2"/>
    <property type="match status" value="1"/>
</dbReference>
<keyword evidence="7 12" id="KW-1133">Transmembrane helix</keyword>
<dbReference type="PRINTS" id="PR00245">
    <property type="entry name" value="OLFACTORYR"/>
</dbReference>
<evidence type="ECO:0000256" key="2">
    <source>
        <dbReference type="ARBA" id="ARBA00004236"/>
    </source>
</evidence>
<dbReference type="GO" id="GO:0005886">
    <property type="term" value="C:plasma membrane"/>
    <property type="evidence" value="ECO:0007669"/>
    <property type="project" value="UniProtKB-SubCell"/>
</dbReference>
<dbReference type="Ensembl" id="ENSJJAT00000016929.1">
    <property type="protein sequence ID" value="ENSJJAP00000010470.1"/>
    <property type="gene ID" value="ENSJJAG00000014061.1"/>
</dbReference>
<feature type="domain" description="G-protein coupled receptors family 1 profile" evidence="13">
    <location>
        <begin position="66"/>
        <end position="237"/>
    </location>
</feature>
<feature type="transmembrane region" description="Helical" evidence="12">
    <location>
        <begin position="28"/>
        <end position="50"/>
    </location>
</feature>
<keyword evidence="15" id="KW-1185">Reference proteome</keyword>
<evidence type="ECO:0000256" key="7">
    <source>
        <dbReference type="ARBA" id="ARBA00022989"/>
    </source>
</evidence>
<dbReference type="SUPFAM" id="SSF81321">
    <property type="entry name" value="Family A G protein-coupled receptor-like"/>
    <property type="match status" value="1"/>
</dbReference>
<keyword evidence="6" id="KW-0552">Olfaction</keyword>
<sequence length="237" mass="27163">MERENAALLTAFVLRGLPCHGLWNIPLFLVFSVMYLLTGTGDFELIALICKDPHLHIPMYLLVTRLSMAYDHYAAISKPLLYPVIKTKRLCAQLIVLSFVGGFLHAVIHERFLCRLTFCNSNVIYDFYCDVIPLLKISCTDPSINYLISFSFSVFSIPTILVSYTFVLFRVSKKKSEKGTRKAFSTCGAHLLSVCLYYDMILSLFYTVIIPVLNPMIYSLRNKQIIDFLKKMLKRKS</sequence>
<evidence type="ECO:0000256" key="1">
    <source>
        <dbReference type="ARBA" id="ARBA00004141"/>
    </source>
</evidence>
<feature type="transmembrane region" description="Helical" evidence="12">
    <location>
        <begin position="90"/>
        <end position="108"/>
    </location>
</feature>
<evidence type="ECO:0000256" key="5">
    <source>
        <dbReference type="ARBA" id="ARBA00022692"/>
    </source>
</evidence>
<protein>
    <submittedName>
        <fullName evidence="14">Olfactory receptor family 5 subfamily H member 17</fullName>
    </submittedName>
</protein>
<proteinExistence type="predicted"/>
<dbReference type="GeneTree" id="ENSGT01120000271834"/>
<evidence type="ECO:0000256" key="10">
    <source>
        <dbReference type="ARBA" id="ARBA00023170"/>
    </source>
</evidence>
<evidence type="ECO:0000313" key="15">
    <source>
        <dbReference type="Proteomes" id="UP000694385"/>
    </source>
</evidence>
<evidence type="ECO:0000256" key="3">
    <source>
        <dbReference type="ARBA" id="ARBA00022475"/>
    </source>
</evidence>
<feature type="transmembrane region" description="Helical" evidence="12">
    <location>
        <begin position="190"/>
        <end position="213"/>
    </location>
</feature>
<dbReference type="AlphaFoldDB" id="A0A8C5KGE3"/>
<keyword evidence="3" id="KW-1003">Cell membrane</keyword>
<reference evidence="14" key="1">
    <citation type="submission" date="2025-08" db="UniProtKB">
        <authorList>
            <consortium name="Ensembl"/>
        </authorList>
    </citation>
    <scope>IDENTIFICATION</scope>
</reference>
<dbReference type="InterPro" id="IPR017452">
    <property type="entry name" value="GPCR_Rhodpsn_7TM"/>
</dbReference>
<feature type="transmembrane region" description="Helical" evidence="12">
    <location>
        <begin position="144"/>
        <end position="169"/>
    </location>
</feature>